<reference evidence="7 8" key="1">
    <citation type="submission" date="2018-06" db="EMBL/GenBank/DDBJ databases">
        <title>Actinomadura craniellae sp. nov. isolated from marine sponge Craniella sp.</title>
        <authorList>
            <person name="Li L."/>
            <person name="Xu Q.H."/>
            <person name="Lin H.W."/>
            <person name="Lu Y.H."/>
        </authorList>
    </citation>
    <scope>NUCLEOTIDE SEQUENCE [LARGE SCALE GENOMIC DNA]</scope>
    <source>
        <strain evidence="7 8">LHW63021</strain>
    </source>
</reference>
<protein>
    <submittedName>
        <fullName evidence="7">MFS transporter</fullName>
    </submittedName>
</protein>
<proteinExistence type="predicted"/>
<evidence type="ECO:0000256" key="3">
    <source>
        <dbReference type="ARBA" id="ARBA00022692"/>
    </source>
</evidence>
<feature type="transmembrane region" description="Helical" evidence="6">
    <location>
        <begin position="123"/>
        <end position="141"/>
    </location>
</feature>
<dbReference type="SUPFAM" id="SSF103473">
    <property type="entry name" value="MFS general substrate transporter"/>
    <property type="match status" value="1"/>
</dbReference>
<dbReference type="OrthoDB" id="3690525at2"/>
<keyword evidence="2" id="KW-1003">Cell membrane</keyword>
<evidence type="ECO:0000256" key="1">
    <source>
        <dbReference type="ARBA" id="ARBA00004651"/>
    </source>
</evidence>
<dbReference type="InterPro" id="IPR036259">
    <property type="entry name" value="MFS_trans_sf"/>
</dbReference>
<evidence type="ECO:0000256" key="2">
    <source>
        <dbReference type="ARBA" id="ARBA00022475"/>
    </source>
</evidence>
<organism evidence="7 8">
    <name type="scientific">Actinomadura craniellae</name>
    <dbReference type="NCBI Taxonomy" id="2231787"/>
    <lineage>
        <taxon>Bacteria</taxon>
        <taxon>Bacillati</taxon>
        <taxon>Actinomycetota</taxon>
        <taxon>Actinomycetes</taxon>
        <taxon>Streptosporangiales</taxon>
        <taxon>Thermomonosporaceae</taxon>
        <taxon>Actinomadura</taxon>
    </lineage>
</organism>
<gene>
    <name evidence="7" type="ORF">DPM19_12575</name>
</gene>
<dbReference type="PANTHER" id="PTHR23513:SF11">
    <property type="entry name" value="STAPHYLOFERRIN A TRANSPORTER"/>
    <property type="match status" value="1"/>
</dbReference>
<name>A0A365H6I3_9ACTN</name>
<feature type="transmembrane region" description="Helical" evidence="6">
    <location>
        <begin position="54"/>
        <end position="74"/>
    </location>
</feature>
<feature type="transmembrane region" description="Helical" evidence="6">
    <location>
        <begin position="80"/>
        <end position="103"/>
    </location>
</feature>
<evidence type="ECO:0000313" key="7">
    <source>
        <dbReference type="EMBL" id="RAY14596.1"/>
    </source>
</evidence>
<keyword evidence="4 6" id="KW-1133">Transmembrane helix</keyword>
<dbReference type="InterPro" id="IPR011701">
    <property type="entry name" value="MFS"/>
</dbReference>
<feature type="transmembrane region" description="Helical" evidence="6">
    <location>
        <begin position="24"/>
        <end position="42"/>
    </location>
</feature>
<dbReference type="CDD" id="cd06173">
    <property type="entry name" value="MFS_MefA_like"/>
    <property type="match status" value="1"/>
</dbReference>
<dbReference type="AlphaFoldDB" id="A0A365H6I3"/>
<feature type="transmembrane region" description="Helical" evidence="6">
    <location>
        <begin position="347"/>
        <end position="368"/>
    </location>
</feature>
<dbReference type="EMBL" id="QLYX01000005">
    <property type="protein sequence ID" value="RAY14596.1"/>
    <property type="molecule type" value="Genomic_DNA"/>
</dbReference>
<dbReference type="Pfam" id="PF07690">
    <property type="entry name" value="MFS_1"/>
    <property type="match status" value="1"/>
</dbReference>
<evidence type="ECO:0000313" key="8">
    <source>
        <dbReference type="Proteomes" id="UP000251891"/>
    </source>
</evidence>
<comment type="caution">
    <text evidence="7">The sequence shown here is derived from an EMBL/GenBank/DDBJ whole genome shotgun (WGS) entry which is preliminary data.</text>
</comment>
<dbReference type="Gene3D" id="1.20.1250.20">
    <property type="entry name" value="MFS general substrate transporter like domains"/>
    <property type="match status" value="1"/>
</dbReference>
<evidence type="ECO:0000256" key="5">
    <source>
        <dbReference type="ARBA" id="ARBA00023136"/>
    </source>
</evidence>
<feature type="transmembrane region" description="Helical" evidence="6">
    <location>
        <begin position="200"/>
        <end position="221"/>
    </location>
</feature>
<evidence type="ECO:0000256" key="4">
    <source>
        <dbReference type="ARBA" id="ARBA00022989"/>
    </source>
</evidence>
<sequence length="373" mass="36300">MAVEAFSTVLVLLVADRTGRAADAGFIVAAVLLPQVLAGPVIGDALDRVRRPRLLATGLAVAFTAGLALVLALAGTVPAVVIVVAAVLLGCTEPVVVAVSSLLPRLVPPARLTRAYGLESASYNVAGIVGPGLGAGLAAVASPQAAALAVVGMAVLGAAVMPLVPAGPPEVRPPARRPLDVVTGGIVVLLGHPVLRSSTVATTLAFVGLAGVPVAAVLLAGHVGAAETAGGQLVSAFAVGALAGSLSAARWLRPRHAEAVILAGLVGVGLSLAAAGAMPSLPLAMVCFALAGLCDGPVLAATLTLRQREAPADRLGQVNTTGGSLKLTAGAVGAVLVAALADHAGATGVLLGMGGAQLGGALLGVILLRIARR</sequence>
<feature type="transmembrane region" description="Helical" evidence="6">
    <location>
        <begin position="324"/>
        <end position="341"/>
    </location>
</feature>
<keyword evidence="8" id="KW-1185">Reference proteome</keyword>
<dbReference type="PANTHER" id="PTHR23513">
    <property type="entry name" value="INTEGRAL MEMBRANE EFFLUX PROTEIN-RELATED"/>
    <property type="match status" value="1"/>
</dbReference>
<keyword evidence="3 6" id="KW-0812">Transmembrane</keyword>
<accession>A0A365H6I3</accession>
<comment type="subcellular location">
    <subcellularLocation>
        <location evidence="1">Cell membrane</location>
        <topology evidence="1">Multi-pass membrane protein</topology>
    </subcellularLocation>
</comment>
<keyword evidence="5 6" id="KW-0472">Membrane</keyword>
<feature type="transmembrane region" description="Helical" evidence="6">
    <location>
        <begin position="147"/>
        <end position="167"/>
    </location>
</feature>
<dbReference type="GO" id="GO:0005886">
    <property type="term" value="C:plasma membrane"/>
    <property type="evidence" value="ECO:0007669"/>
    <property type="project" value="UniProtKB-SubCell"/>
</dbReference>
<dbReference type="GO" id="GO:0022857">
    <property type="term" value="F:transmembrane transporter activity"/>
    <property type="evidence" value="ECO:0007669"/>
    <property type="project" value="InterPro"/>
</dbReference>
<feature type="transmembrane region" description="Helical" evidence="6">
    <location>
        <begin position="259"/>
        <end position="277"/>
    </location>
</feature>
<dbReference type="Proteomes" id="UP000251891">
    <property type="component" value="Unassembled WGS sequence"/>
</dbReference>
<feature type="transmembrane region" description="Helical" evidence="6">
    <location>
        <begin position="233"/>
        <end position="252"/>
    </location>
</feature>
<feature type="transmembrane region" description="Helical" evidence="6">
    <location>
        <begin position="283"/>
        <end position="303"/>
    </location>
</feature>
<evidence type="ECO:0000256" key="6">
    <source>
        <dbReference type="SAM" id="Phobius"/>
    </source>
</evidence>